<feature type="region of interest" description="Disordered" evidence="5">
    <location>
        <begin position="466"/>
        <end position="591"/>
    </location>
</feature>
<feature type="compositionally biased region" description="Basic and acidic residues" evidence="5">
    <location>
        <begin position="270"/>
        <end position="284"/>
    </location>
</feature>
<feature type="region of interest" description="Disordered" evidence="5">
    <location>
        <begin position="261"/>
        <end position="316"/>
    </location>
</feature>
<feature type="domain" description="Ribosomal RNA methyltransferase FtsJ" evidence="6">
    <location>
        <begin position="6"/>
        <end position="134"/>
    </location>
</feature>
<feature type="compositionally biased region" description="Acidic residues" evidence="5">
    <location>
        <begin position="342"/>
        <end position="358"/>
    </location>
</feature>
<accession>L8H4M6</accession>
<feature type="domain" description="DUF3381" evidence="8">
    <location>
        <begin position="170"/>
        <end position="203"/>
    </location>
</feature>
<sequence length="777" mass="88670">MPVSSVIIGVDLVPIKPIHNVITLQEDITTPRCRAAIKKHLQHWNADVVICDGAPNMGKAWIQDAYTQVDLVLKALKLATDFLRPGGTFVTKVFRSADYNALLWVFHQFFKKVEATKPQASRNTSAEIYVVCTHYLAPDKIDPRLLDSKHVFKELDMPLKKPDIFAPVKKKVRANQSGYEEGNYTLFKTCSVVEFIEAKDPLDQHASTEIKACCQDLKVLNKKDFKNLLKWRLRARSLLHPEEAEEKKKLAEGLEDVEVAPITREEMEEQLDKELEDKMSEIDRKKKREKKKERERKAKLRQRAALGMETPGDGGVQEQEVDLFSAASVLRKDAADLLLDQAPDDVLESPEDSEEENEWAGKNYDSYLDHQLDSMYTAYVERTKKRAPPTEPKKKFRMGDDADELPEDERFDGDEEDEEYGERRVRFDVDDGEDEMEEETHRPAARADAKKAKQAALWFSRGIFQDVGAIEDGEPDESEDDEEDHDTEVGGRRAATSRGQKRAAADDDEEDDDDDDDEDTEQQKKVKRARKEKLQQAQQGGNPKKKQKKQTKLEEEESAALDEFEEVPVAPSDSDSSDSSEAEPESDLDEVATTLAIGKKFFLTKKRKREFEDDGYNRYAFDDRDELPPWHNKPQKPITKEEVEEMKAKFRELNERPIKKVAEAKARKHLRMQKKVEKMKQKAAKIATADGMSEREKIKSIRTLQKHTLGKAGDAKAAPVYIVRKKHQTAQSQKGPSAGKKAKVKIVDPRLKKDKRGEKRASDKKRGSKGKGGKKRR</sequence>
<dbReference type="Pfam" id="PF11861">
    <property type="entry name" value="DUF3381"/>
    <property type="match status" value="2"/>
</dbReference>
<dbReference type="GO" id="GO:0000466">
    <property type="term" value="P:maturation of 5.8S rRNA from tricistronic rRNA transcript (SSU-rRNA, 5.8S rRNA, LSU-rRNA)"/>
    <property type="evidence" value="ECO:0007669"/>
    <property type="project" value="TreeGrafter"/>
</dbReference>
<evidence type="ECO:0000256" key="3">
    <source>
        <dbReference type="ARBA" id="ARBA00022679"/>
    </source>
</evidence>
<feature type="region of interest" description="Disordered" evidence="5">
    <location>
        <begin position="619"/>
        <end position="639"/>
    </location>
</feature>
<gene>
    <name evidence="9" type="ORF">ACA1_266780</name>
</gene>
<feature type="compositionally biased region" description="Basic and acidic residues" evidence="5">
    <location>
        <begin position="439"/>
        <end position="451"/>
    </location>
</feature>
<dbReference type="InterPro" id="IPR024576">
    <property type="entry name" value="rRNA_MeTfrase_Spb1_DUF3381"/>
</dbReference>
<dbReference type="RefSeq" id="XP_004341507.1">
    <property type="nucleotide sequence ID" value="XM_004341459.1"/>
</dbReference>
<evidence type="ECO:0000256" key="4">
    <source>
        <dbReference type="ARBA" id="ARBA00022691"/>
    </source>
</evidence>
<dbReference type="InterPro" id="IPR050082">
    <property type="entry name" value="RNA_methyltr_RlmE"/>
</dbReference>
<keyword evidence="10" id="KW-1185">Reference proteome</keyword>
<feature type="domain" description="DUF3381" evidence="8">
    <location>
        <begin position="206"/>
        <end position="303"/>
    </location>
</feature>
<reference evidence="9 10" key="1">
    <citation type="journal article" date="2013" name="Genome Biol.">
        <title>Genome of Acanthamoeba castellanii highlights extensive lateral gene transfer and early evolution of tyrosine kinase signaling.</title>
        <authorList>
            <person name="Clarke M."/>
            <person name="Lohan A.J."/>
            <person name="Liu B."/>
            <person name="Lagkouvardos I."/>
            <person name="Roy S."/>
            <person name="Zafar N."/>
            <person name="Bertelli C."/>
            <person name="Schilde C."/>
            <person name="Kianianmomeni A."/>
            <person name="Burglin T.R."/>
            <person name="Frech C."/>
            <person name="Turcotte B."/>
            <person name="Kopec K.O."/>
            <person name="Synnott J.M."/>
            <person name="Choo C."/>
            <person name="Paponov I."/>
            <person name="Finkler A."/>
            <person name="Soon Heng Tan C."/>
            <person name="Hutchins A.P."/>
            <person name="Weinmeier T."/>
            <person name="Rattei T."/>
            <person name="Chu J.S."/>
            <person name="Gimenez G."/>
            <person name="Irimia M."/>
            <person name="Rigden D.J."/>
            <person name="Fitzpatrick D.A."/>
            <person name="Lorenzo-Morales J."/>
            <person name="Bateman A."/>
            <person name="Chiu C.H."/>
            <person name="Tang P."/>
            <person name="Hegemann P."/>
            <person name="Fromm H."/>
            <person name="Raoult D."/>
            <person name="Greub G."/>
            <person name="Miranda-Saavedra D."/>
            <person name="Chen N."/>
            <person name="Nash P."/>
            <person name="Ginger M.L."/>
            <person name="Horn M."/>
            <person name="Schaap P."/>
            <person name="Caler L."/>
            <person name="Loftus B."/>
        </authorList>
    </citation>
    <scope>NUCLEOTIDE SEQUENCE [LARGE SCALE GENOMIC DNA]</scope>
    <source>
        <strain evidence="9 10">Neff</strain>
    </source>
</reference>
<dbReference type="Pfam" id="PF01728">
    <property type="entry name" value="FtsJ"/>
    <property type="match status" value="1"/>
</dbReference>
<dbReference type="GO" id="GO:0008650">
    <property type="term" value="F:rRNA (uridine-2'-O-)-methyltransferase activity"/>
    <property type="evidence" value="ECO:0007669"/>
    <property type="project" value="TreeGrafter"/>
</dbReference>
<evidence type="ECO:0000259" key="6">
    <source>
        <dbReference type="Pfam" id="PF01728"/>
    </source>
</evidence>
<dbReference type="InterPro" id="IPR012920">
    <property type="entry name" value="rRNA_MeTfrase_SPB1-like_C"/>
</dbReference>
<feature type="domain" description="Ribosomal RNA methyltransferase SPB1-like C-terminal" evidence="7">
    <location>
        <begin position="561"/>
        <end position="761"/>
    </location>
</feature>
<dbReference type="STRING" id="1257118.L8H4M6"/>
<dbReference type="GeneID" id="14920201"/>
<feature type="region of interest" description="Disordered" evidence="5">
    <location>
        <begin position="381"/>
        <end position="454"/>
    </location>
</feature>
<feature type="region of interest" description="Disordered" evidence="5">
    <location>
        <begin position="341"/>
        <end position="363"/>
    </location>
</feature>
<dbReference type="VEuPathDB" id="AmoebaDB:ACA1_266780"/>
<dbReference type="GO" id="GO:0016435">
    <property type="term" value="F:rRNA (guanine) methyltransferase activity"/>
    <property type="evidence" value="ECO:0007669"/>
    <property type="project" value="TreeGrafter"/>
</dbReference>
<feature type="region of interest" description="Disordered" evidence="5">
    <location>
        <begin position="665"/>
        <end position="777"/>
    </location>
</feature>
<keyword evidence="1" id="KW-0698">rRNA processing</keyword>
<protein>
    <submittedName>
        <fullName evidence="9">Ribosomal RNA large subunit methyltransferase J, putative</fullName>
    </submittedName>
</protein>
<keyword evidence="2 9" id="KW-0489">Methyltransferase</keyword>
<dbReference type="InterPro" id="IPR002877">
    <property type="entry name" value="RNA_MeTrfase_FtsJ_dom"/>
</dbReference>
<feature type="compositionally biased region" description="Acidic residues" evidence="5">
    <location>
        <begin position="575"/>
        <end position="590"/>
    </location>
</feature>
<dbReference type="KEGG" id="acan:ACA1_266780"/>
<dbReference type="GO" id="GO:0000463">
    <property type="term" value="P:maturation of LSU-rRNA from tricistronic rRNA transcript (SSU-rRNA, 5.8S rRNA, LSU-rRNA)"/>
    <property type="evidence" value="ECO:0007669"/>
    <property type="project" value="TreeGrafter"/>
</dbReference>
<feature type="compositionally biased region" description="Basic residues" evidence="5">
    <location>
        <begin position="766"/>
        <end position="777"/>
    </location>
</feature>
<feature type="compositionally biased region" description="Acidic residues" evidence="5">
    <location>
        <begin position="469"/>
        <end position="486"/>
    </location>
</feature>
<feature type="compositionally biased region" description="Acidic residues" evidence="5">
    <location>
        <begin position="506"/>
        <end position="520"/>
    </location>
</feature>
<evidence type="ECO:0000259" key="7">
    <source>
        <dbReference type="Pfam" id="PF07780"/>
    </source>
</evidence>
<evidence type="ECO:0000259" key="8">
    <source>
        <dbReference type="Pfam" id="PF11861"/>
    </source>
</evidence>
<dbReference type="OMA" id="QRKDKYY"/>
<evidence type="ECO:0000256" key="2">
    <source>
        <dbReference type="ARBA" id="ARBA00022603"/>
    </source>
</evidence>
<dbReference type="Proteomes" id="UP000011083">
    <property type="component" value="Unassembled WGS sequence"/>
</dbReference>
<dbReference type="SUPFAM" id="SSF53335">
    <property type="entry name" value="S-adenosyl-L-methionine-dependent methyltransferases"/>
    <property type="match status" value="1"/>
</dbReference>
<feature type="compositionally biased region" description="Basic and acidic residues" evidence="5">
    <location>
        <begin position="391"/>
        <end position="400"/>
    </location>
</feature>
<dbReference type="Pfam" id="PF07780">
    <property type="entry name" value="Spb1_C"/>
    <property type="match status" value="1"/>
</dbReference>
<dbReference type="PANTHER" id="PTHR10920:SF13">
    <property type="entry name" value="PRE-RRNA 2'-O-RIBOSE RNA METHYLTRANSFERASE FTSJ3"/>
    <property type="match status" value="1"/>
</dbReference>
<feature type="compositionally biased region" description="Acidic residues" evidence="5">
    <location>
        <begin position="401"/>
        <end position="420"/>
    </location>
</feature>
<proteinExistence type="predicted"/>
<dbReference type="InterPro" id="IPR029063">
    <property type="entry name" value="SAM-dependent_MTases_sf"/>
</dbReference>
<dbReference type="AlphaFoldDB" id="L8H4M6"/>
<organism evidence="9 10">
    <name type="scientific">Acanthamoeba castellanii (strain ATCC 30010 / Neff)</name>
    <dbReference type="NCBI Taxonomy" id="1257118"/>
    <lineage>
        <taxon>Eukaryota</taxon>
        <taxon>Amoebozoa</taxon>
        <taxon>Discosea</taxon>
        <taxon>Longamoebia</taxon>
        <taxon>Centramoebida</taxon>
        <taxon>Acanthamoebidae</taxon>
        <taxon>Acanthamoeba</taxon>
    </lineage>
</organism>
<dbReference type="GO" id="GO:0005730">
    <property type="term" value="C:nucleolus"/>
    <property type="evidence" value="ECO:0007669"/>
    <property type="project" value="TreeGrafter"/>
</dbReference>
<evidence type="ECO:0000313" key="10">
    <source>
        <dbReference type="Proteomes" id="UP000011083"/>
    </source>
</evidence>
<dbReference type="PANTHER" id="PTHR10920">
    <property type="entry name" value="RIBOSOMAL RNA METHYLTRANSFERASE"/>
    <property type="match status" value="1"/>
</dbReference>
<feature type="compositionally biased region" description="Basic and acidic residues" evidence="5">
    <location>
        <begin position="745"/>
        <end position="765"/>
    </location>
</feature>
<dbReference type="EMBL" id="KB007933">
    <property type="protein sequence ID" value="ELR19421.1"/>
    <property type="molecule type" value="Genomic_DNA"/>
</dbReference>
<dbReference type="OrthoDB" id="1287559at2759"/>
<keyword evidence="4" id="KW-0949">S-adenosyl-L-methionine</keyword>
<feature type="compositionally biased region" description="Basic residues" evidence="5">
    <location>
        <begin position="285"/>
        <end position="302"/>
    </location>
</feature>
<dbReference type="GO" id="GO:0030687">
    <property type="term" value="C:preribosome, large subunit precursor"/>
    <property type="evidence" value="ECO:0007669"/>
    <property type="project" value="TreeGrafter"/>
</dbReference>
<evidence type="ECO:0000256" key="5">
    <source>
        <dbReference type="SAM" id="MobiDB-lite"/>
    </source>
</evidence>
<evidence type="ECO:0000313" key="9">
    <source>
        <dbReference type="EMBL" id="ELR19421.1"/>
    </source>
</evidence>
<evidence type="ECO:0000256" key="1">
    <source>
        <dbReference type="ARBA" id="ARBA00022552"/>
    </source>
</evidence>
<dbReference type="Gene3D" id="3.40.50.150">
    <property type="entry name" value="Vaccinia Virus protein VP39"/>
    <property type="match status" value="1"/>
</dbReference>
<name>L8H4M6_ACACF</name>
<feature type="compositionally biased region" description="Acidic residues" evidence="5">
    <location>
        <begin position="554"/>
        <end position="566"/>
    </location>
</feature>
<keyword evidence="3 9" id="KW-0808">Transferase</keyword>